<keyword evidence="2" id="KW-1185">Reference proteome</keyword>
<reference evidence="1 2" key="1">
    <citation type="journal article" date="2024" name="BMC Genomics">
        <title>De novo assembly and annotation of Popillia japonica's genome with initial clues to its potential as an invasive pest.</title>
        <authorList>
            <person name="Cucini C."/>
            <person name="Boschi S."/>
            <person name="Funari R."/>
            <person name="Cardaioli E."/>
            <person name="Iannotti N."/>
            <person name="Marturano G."/>
            <person name="Paoli F."/>
            <person name="Bruttini M."/>
            <person name="Carapelli A."/>
            <person name="Frati F."/>
            <person name="Nardi F."/>
        </authorList>
    </citation>
    <scope>NUCLEOTIDE SEQUENCE [LARGE SCALE GENOMIC DNA]</scope>
    <source>
        <strain evidence="1">DMR45628</strain>
    </source>
</reference>
<evidence type="ECO:0000313" key="1">
    <source>
        <dbReference type="EMBL" id="KAK9693463.1"/>
    </source>
</evidence>
<dbReference type="AlphaFoldDB" id="A0AAW1IUT2"/>
<name>A0AAW1IUT2_POPJA</name>
<dbReference type="Proteomes" id="UP001458880">
    <property type="component" value="Unassembled WGS sequence"/>
</dbReference>
<proteinExistence type="predicted"/>
<sequence>MMQTCLITKGMQTCWNVVNKILLGTYRITDNMDFNKQKLHLWENLRAKANPLELLGYNNNNLFEFLLHLWENLRAKANPLELLGYNNNNLFEFLWHQRCGVVVTMS</sequence>
<organism evidence="1 2">
    <name type="scientific">Popillia japonica</name>
    <name type="common">Japanese beetle</name>
    <dbReference type="NCBI Taxonomy" id="7064"/>
    <lineage>
        <taxon>Eukaryota</taxon>
        <taxon>Metazoa</taxon>
        <taxon>Ecdysozoa</taxon>
        <taxon>Arthropoda</taxon>
        <taxon>Hexapoda</taxon>
        <taxon>Insecta</taxon>
        <taxon>Pterygota</taxon>
        <taxon>Neoptera</taxon>
        <taxon>Endopterygota</taxon>
        <taxon>Coleoptera</taxon>
        <taxon>Polyphaga</taxon>
        <taxon>Scarabaeiformia</taxon>
        <taxon>Scarabaeidae</taxon>
        <taxon>Rutelinae</taxon>
        <taxon>Popillia</taxon>
    </lineage>
</organism>
<gene>
    <name evidence="1" type="ORF">QE152_g34161</name>
</gene>
<dbReference type="EMBL" id="JASPKY010000541">
    <property type="protein sequence ID" value="KAK9693463.1"/>
    <property type="molecule type" value="Genomic_DNA"/>
</dbReference>
<accession>A0AAW1IUT2</accession>
<comment type="caution">
    <text evidence="1">The sequence shown here is derived from an EMBL/GenBank/DDBJ whole genome shotgun (WGS) entry which is preliminary data.</text>
</comment>
<protein>
    <submittedName>
        <fullName evidence="1">Uncharacterized protein</fullName>
    </submittedName>
</protein>
<evidence type="ECO:0000313" key="2">
    <source>
        <dbReference type="Proteomes" id="UP001458880"/>
    </source>
</evidence>